<keyword evidence="3" id="KW-1185">Reference proteome</keyword>
<comment type="caution">
    <text evidence="2">The sequence shown here is derived from an EMBL/GenBank/DDBJ whole genome shotgun (WGS) entry which is preliminary data.</text>
</comment>
<proteinExistence type="predicted"/>
<feature type="compositionally biased region" description="Basic and acidic residues" evidence="1">
    <location>
        <begin position="1"/>
        <end position="10"/>
    </location>
</feature>
<gene>
    <name evidence="2" type="ORF">TARUN_2484</name>
</gene>
<feature type="region of interest" description="Disordered" evidence="1">
    <location>
        <begin position="1"/>
        <end position="25"/>
    </location>
</feature>
<sequence>MSLDAVDKVAKNGTSMRGRSVQGAEPDAGLISCRKTTNQKTTISERLPSVIGNSCPRDSTPSPSALRATKNDHADPGVNKEYGIVSYYADGPMKTTPSSDADHIVIRAYKAIVNVINLRWSLTGLPSQVSLLTIAERGHLDNPGARLFALRSKLRNEQHMAIAIDRIAAVLLVDMRDDLGESYDGVREKGFRTAIVGNKMLADQWNKSHKEVIEEIRAAITYNFAEQIISPGINLLLGSRSQDVWEKRFSRKKVEALNKLLKQTEAGQIVLSRAKDLDDAVITIKRILSNHIGYQWRCAKYASINTSESSDSLFEKLQQQLSSRDIDMQQLENTLYSTLDNSNLNSRQTIEAPRESSDDLHFVSIPTPTSSVSTNKRGPSLLSDYNHSSKKCRYFIGDDQRSATSELEFDAVPMTNTLRTNDGLWLKNNPSTGRERCDNSAQSGMIASSPFDSTSKSPQDYQMLDIPEEASIQNSLENADECREDGMELHTNPASEYHGPEDSMTYNYGEQWGLTENVTTLDDILSLSW</sequence>
<feature type="compositionally biased region" description="Basic and acidic residues" evidence="1">
    <location>
        <begin position="352"/>
        <end position="361"/>
    </location>
</feature>
<evidence type="ECO:0000313" key="3">
    <source>
        <dbReference type="Proteomes" id="UP000266272"/>
    </source>
</evidence>
<name>A0A395NUD9_TRIAR</name>
<accession>A0A395NUD9</accession>
<feature type="region of interest" description="Disordered" evidence="1">
    <location>
        <begin position="350"/>
        <end position="380"/>
    </location>
</feature>
<feature type="compositionally biased region" description="Polar residues" evidence="1">
    <location>
        <begin position="439"/>
        <end position="458"/>
    </location>
</feature>
<evidence type="ECO:0000256" key="1">
    <source>
        <dbReference type="SAM" id="MobiDB-lite"/>
    </source>
</evidence>
<feature type="region of interest" description="Disordered" evidence="1">
    <location>
        <begin position="423"/>
        <end position="458"/>
    </location>
</feature>
<evidence type="ECO:0000313" key="2">
    <source>
        <dbReference type="EMBL" id="RFU79730.1"/>
    </source>
</evidence>
<organism evidence="2 3">
    <name type="scientific">Trichoderma arundinaceum</name>
    <dbReference type="NCBI Taxonomy" id="490622"/>
    <lineage>
        <taxon>Eukaryota</taxon>
        <taxon>Fungi</taxon>
        <taxon>Dikarya</taxon>
        <taxon>Ascomycota</taxon>
        <taxon>Pezizomycotina</taxon>
        <taxon>Sordariomycetes</taxon>
        <taxon>Hypocreomycetidae</taxon>
        <taxon>Hypocreales</taxon>
        <taxon>Hypocreaceae</taxon>
        <taxon>Trichoderma</taxon>
    </lineage>
</organism>
<reference evidence="2 3" key="1">
    <citation type="journal article" date="2018" name="PLoS Pathog.">
        <title>Evolution of structural diversity of trichothecenes, a family of toxins produced by plant pathogenic and entomopathogenic fungi.</title>
        <authorList>
            <person name="Proctor R.H."/>
            <person name="McCormick S.P."/>
            <person name="Kim H.S."/>
            <person name="Cardoza R.E."/>
            <person name="Stanley A.M."/>
            <person name="Lindo L."/>
            <person name="Kelly A."/>
            <person name="Brown D.W."/>
            <person name="Lee T."/>
            <person name="Vaughan M.M."/>
            <person name="Alexander N.J."/>
            <person name="Busman M."/>
            <person name="Gutierrez S."/>
        </authorList>
    </citation>
    <scope>NUCLEOTIDE SEQUENCE [LARGE SCALE GENOMIC DNA]</scope>
    <source>
        <strain evidence="2 3">IBT 40837</strain>
    </source>
</reference>
<dbReference type="OrthoDB" id="4899021at2759"/>
<dbReference type="AlphaFoldDB" id="A0A395NUD9"/>
<dbReference type="Proteomes" id="UP000266272">
    <property type="component" value="Unassembled WGS sequence"/>
</dbReference>
<feature type="region of interest" description="Disordered" evidence="1">
    <location>
        <begin position="49"/>
        <end position="74"/>
    </location>
</feature>
<feature type="compositionally biased region" description="Low complexity" evidence="1">
    <location>
        <begin position="363"/>
        <end position="374"/>
    </location>
</feature>
<protein>
    <submittedName>
        <fullName evidence="2">Uncharacterized protein</fullName>
    </submittedName>
</protein>
<dbReference type="EMBL" id="PXOA01000141">
    <property type="protein sequence ID" value="RFU79730.1"/>
    <property type="molecule type" value="Genomic_DNA"/>
</dbReference>